<name>A0A6C0ISF7_9ZZZZ</name>
<reference evidence="1" key="1">
    <citation type="journal article" date="2020" name="Nature">
        <title>Giant virus diversity and host interactions through global metagenomics.</title>
        <authorList>
            <person name="Schulz F."/>
            <person name="Roux S."/>
            <person name="Paez-Espino D."/>
            <person name="Jungbluth S."/>
            <person name="Walsh D.A."/>
            <person name="Denef V.J."/>
            <person name="McMahon K.D."/>
            <person name="Konstantinidis K.T."/>
            <person name="Eloe-Fadrosh E.A."/>
            <person name="Kyrpides N.C."/>
            <person name="Woyke T."/>
        </authorList>
    </citation>
    <scope>NUCLEOTIDE SEQUENCE</scope>
    <source>
        <strain evidence="1">GVMAG-M-3300024301-20</strain>
    </source>
</reference>
<dbReference type="EMBL" id="MN740245">
    <property type="protein sequence ID" value="QHT95699.1"/>
    <property type="molecule type" value="Genomic_DNA"/>
</dbReference>
<organism evidence="1">
    <name type="scientific">viral metagenome</name>
    <dbReference type="NCBI Taxonomy" id="1070528"/>
    <lineage>
        <taxon>unclassified sequences</taxon>
        <taxon>metagenomes</taxon>
        <taxon>organismal metagenomes</taxon>
    </lineage>
</organism>
<dbReference type="AlphaFoldDB" id="A0A6C0ISF7"/>
<evidence type="ECO:0000313" key="1">
    <source>
        <dbReference type="EMBL" id="QHT95699.1"/>
    </source>
</evidence>
<sequence>MYLIFIISFILINASYAVNTKYLVKNNVKKYNKPESNSCKIIKQRKALYLRQCAHSKSCKPLYIPESKNCL</sequence>
<accession>A0A6C0ISF7</accession>
<proteinExistence type="predicted"/>
<protein>
    <submittedName>
        <fullName evidence="1">Uncharacterized protein</fullName>
    </submittedName>
</protein>